<feature type="region of interest" description="Disordered" evidence="1">
    <location>
        <begin position="117"/>
        <end position="145"/>
    </location>
</feature>
<keyword evidence="3" id="KW-1185">Reference proteome</keyword>
<protein>
    <submittedName>
        <fullName evidence="4">Uncharacterized protein</fullName>
    </submittedName>
</protein>
<organism evidence="3 4">
    <name type="scientific">Parascaris univalens</name>
    <name type="common">Nematode worm</name>
    <dbReference type="NCBI Taxonomy" id="6257"/>
    <lineage>
        <taxon>Eukaryota</taxon>
        <taxon>Metazoa</taxon>
        <taxon>Ecdysozoa</taxon>
        <taxon>Nematoda</taxon>
        <taxon>Chromadorea</taxon>
        <taxon>Rhabditida</taxon>
        <taxon>Spirurina</taxon>
        <taxon>Ascaridomorpha</taxon>
        <taxon>Ascaridoidea</taxon>
        <taxon>Ascarididae</taxon>
        <taxon>Parascaris</taxon>
    </lineage>
</organism>
<dbReference type="AlphaFoldDB" id="A0A915BM48"/>
<feature type="transmembrane region" description="Helical" evidence="2">
    <location>
        <begin position="6"/>
        <end position="25"/>
    </location>
</feature>
<sequence>LITCRMVVGTGLVIACAIGGYLYFCDKRECAERLRAWAEKLSDQTSHEATNEEPTQHSHRPLRRSSREISGKGSYRKKRSRSRRSRRSKRKSRRKHKKIHLDREIVENIIAILQRAEEGAKSNKSSTSRNAGKAEMAVSTPPIDAPAFPSGGVPMFIQHNAQPGVIIRSPAPVVYTTVQIPRGNSIRRQSSSRSDAQSGGKNGENNTSRRSKRKKDKRKRQRSRRELLKESDKGSSERASQSANKEDNGEGKKKKERHKSKTVNRRSTNKSRKSERSSREGIKSGPGGEAGTSKDRTSDVAEKASK</sequence>
<evidence type="ECO:0000256" key="2">
    <source>
        <dbReference type="SAM" id="Phobius"/>
    </source>
</evidence>
<feature type="compositionally biased region" description="Basic and acidic residues" evidence="1">
    <location>
        <begin position="224"/>
        <end position="236"/>
    </location>
</feature>
<evidence type="ECO:0000256" key="1">
    <source>
        <dbReference type="SAM" id="MobiDB-lite"/>
    </source>
</evidence>
<feature type="compositionally biased region" description="Basic and acidic residues" evidence="1">
    <location>
        <begin position="292"/>
        <end position="306"/>
    </location>
</feature>
<feature type="compositionally biased region" description="Basic and acidic residues" evidence="1">
    <location>
        <begin position="42"/>
        <end position="56"/>
    </location>
</feature>
<keyword evidence="2" id="KW-0812">Transmembrane</keyword>
<dbReference type="Proteomes" id="UP000887569">
    <property type="component" value="Unplaced"/>
</dbReference>
<evidence type="ECO:0000313" key="4">
    <source>
        <dbReference type="WBParaSite" id="PgR046_g068_t02"/>
    </source>
</evidence>
<feature type="compositionally biased region" description="Basic residues" evidence="1">
    <location>
        <begin position="209"/>
        <end position="223"/>
    </location>
</feature>
<feature type="compositionally biased region" description="Low complexity" evidence="1">
    <location>
        <begin position="182"/>
        <end position="199"/>
    </location>
</feature>
<proteinExistence type="predicted"/>
<name>A0A915BM48_PARUN</name>
<feature type="compositionally biased region" description="Basic residues" evidence="1">
    <location>
        <begin position="74"/>
        <end position="100"/>
    </location>
</feature>
<feature type="compositionally biased region" description="Basic and acidic residues" evidence="1">
    <location>
        <begin position="244"/>
        <end position="253"/>
    </location>
</feature>
<feature type="compositionally biased region" description="Basic and acidic residues" evidence="1">
    <location>
        <begin position="272"/>
        <end position="282"/>
    </location>
</feature>
<keyword evidence="2" id="KW-0472">Membrane</keyword>
<keyword evidence="2" id="KW-1133">Transmembrane helix</keyword>
<evidence type="ECO:0000313" key="3">
    <source>
        <dbReference type="Proteomes" id="UP000887569"/>
    </source>
</evidence>
<feature type="region of interest" description="Disordered" evidence="1">
    <location>
        <begin position="182"/>
        <end position="306"/>
    </location>
</feature>
<feature type="compositionally biased region" description="Basic residues" evidence="1">
    <location>
        <begin position="254"/>
        <end position="271"/>
    </location>
</feature>
<dbReference type="WBParaSite" id="PgR046_g068_t02">
    <property type="protein sequence ID" value="PgR046_g068_t02"/>
    <property type="gene ID" value="PgR046_g068"/>
</dbReference>
<reference evidence="4" key="1">
    <citation type="submission" date="2022-11" db="UniProtKB">
        <authorList>
            <consortium name="WormBaseParasite"/>
        </authorList>
    </citation>
    <scope>IDENTIFICATION</scope>
</reference>
<feature type="region of interest" description="Disordered" evidence="1">
    <location>
        <begin position="42"/>
        <end position="100"/>
    </location>
</feature>
<accession>A0A915BM48</accession>